<name>A0ABR3GS99_9PEZI</name>
<dbReference type="Pfam" id="PF04427">
    <property type="entry name" value="Brix"/>
    <property type="match status" value="1"/>
</dbReference>
<keyword evidence="8" id="KW-1185">Reference proteome</keyword>
<accession>A0ABR3GS99</accession>
<sequence>MIRTVKPRNARSKRALDDRGAKLIENQKKTLLLSGTSTSELTRHALGDLHALKKPHAIKFTKKNDIHPFEDASAFEFFSSKNDTAHIVFASHSKKRPHNITFARTFDHKILDMLELGIDETTFRPLESFKNPKFAVGMKPMICFTGSLFDSTPEYKLVKSVFLDFFRGETINAVDVEGLQYMINVSAAEPSDRETTPVVHLRVHLIKTRKSGQKLPRVEVEEIGPRMDFRVRRIQEADAGMMKEALKKPRQLEARTKKNIETDIIGDKLGRIHTGKQDLNKMQSRKMKGLKRGPTDDEEMTLVDAEDDKVKKARLS</sequence>
<evidence type="ECO:0000259" key="6">
    <source>
        <dbReference type="PROSITE" id="PS50833"/>
    </source>
</evidence>
<protein>
    <recommendedName>
        <fullName evidence="4">Ribosome production factor 2 homolog</fullName>
    </recommendedName>
    <alternativeName>
        <fullName evidence="4">Ribosome biogenesis protein RPF2 homolog</fullName>
    </alternativeName>
</protein>
<evidence type="ECO:0000256" key="1">
    <source>
        <dbReference type="ARBA" id="ARBA00004604"/>
    </source>
</evidence>
<feature type="region of interest" description="Disordered" evidence="5">
    <location>
        <begin position="277"/>
        <end position="316"/>
    </location>
</feature>
<comment type="similarity">
    <text evidence="2 4">Belongs to the RPF2 family.</text>
</comment>
<dbReference type="InterPro" id="IPR007109">
    <property type="entry name" value="Brix"/>
</dbReference>
<dbReference type="PROSITE" id="PS50833">
    <property type="entry name" value="BRIX"/>
    <property type="match status" value="1"/>
</dbReference>
<dbReference type="Proteomes" id="UP001447188">
    <property type="component" value="Unassembled WGS sequence"/>
</dbReference>
<evidence type="ECO:0000313" key="8">
    <source>
        <dbReference type="Proteomes" id="UP001447188"/>
    </source>
</evidence>
<evidence type="ECO:0000256" key="3">
    <source>
        <dbReference type="ARBA" id="ARBA00023242"/>
    </source>
</evidence>
<dbReference type="SMART" id="SM00879">
    <property type="entry name" value="Brix"/>
    <property type="match status" value="1"/>
</dbReference>
<evidence type="ECO:0000313" key="7">
    <source>
        <dbReference type="EMBL" id="KAL0638795.1"/>
    </source>
</evidence>
<gene>
    <name evidence="7" type="primary">RPF2</name>
    <name evidence="7" type="ORF">Q9L58_002221</name>
</gene>
<evidence type="ECO:0000256" key="5">
    <source>
        <dbReference type="SAM" id="MobiDB-lite"/>
    </source>
</evidence>
<comment type="subcellular location">
    <subcellularLocation>
        <location evidence="1 4">Nucleus</location>
        <location evidence="1 4">Nucleolus</location>
    </subcellularLocation>
</comment>
<keyword evidence="3 4" id="KW-0539">Nucleus</keyword>
<dbReference type="PANTHER" id="PTHR12728:SF0">
    <property type="entry name" value="RIBOSOME PRODUCTION FACTOR 2 HOMOLOG"/>
    <property type="match status" value="1"/>
</dbReference>
<dbReference type="EMBL" id="JBBBZM010000018">
    <property type="protein sequence ID" value="KAL0638795.1"/>
    <property type="molecule type" value="Genomic_DNA"/>
</dbReference>
<dbReference type="InterPro" id="IPR039770">
    <property type="entry name" value="Rpf2"/>
</dbReference>
<dbReference type="PANTHER" id="PTHR12728">
    <property type="entry name" value="BRIX DOMAIN CONTAINING PROTEIN"/>
    <property type="match status" value="1"/>
</dbReference>
<feature type="compositionally biased region" description="Acidic residues" evidence="5">
    <location>
        <begin position="296"/>
        <end position="307"/>
    </location>
</feature>
<evidence type="ECO:0000256" key="4">
    <source>
        <dbReference type="RuleBase" id="RU367086"/>
    </source>
</evidence>
<organism evidence="7 8">
    <name type="scientific">Discina gigas</name>
    <dbReference type="NCBI Taxonomy" id="1032678"/>
    <lineage>
        <taxon>Eukaryota</taxon>
        <taxon>Fungi</taxon>
        <taxon>Dikarya</taxon>
        <taxon>Ascomycota</taxon>
        <taxon>Pezizomycotina</taxon>
        <taxon>Pezizomycetes</taxon>
        <taxon>Pezizales</taxon>
        <taxon>Discinaceae</taxon>
        <taxon>Discina</taxon>
    </lineage>
</organism>
<reference evidence="7 8" key="1">
    <citation type="submission" date="2024-02" db="EMBL/GenBank/DDBJ databases">
        <title>Discinaceae phylogenomics.</title>
        <authorList>
            <person name="Dirks A.C."/>
            <person name="James T.Y."/>
        </authorList>
    </citation>
    <scope>NUCLEOTIDE SEQUENCE [LARGE SCALE GENOMIC DNA]</scope>
    <source>
        <strain evidence="7 8">ACD0624</strain>
    </source>
</reference>
<comment type="caution">
    <text evidence="7">The sequence shown here is derived from an EMBL/GenBank/DDBJ whole genome shotgun (WGS) entry which is preliminary data.</text>
</comment>
<feature type="domain" description="Brix" evidence="6">
    <location>
        <begin position="28"/>
        <end position="240"/>
    </location>
</feature>
<proteinExistence type="inferred from homology"/>
<evidence type="ECO:0000256" key="2">
    <source>
        <dbReference type="ARBA" id="ARBA00010782"/>
    </source>
</evidence>